<sequence>MVADKRKVLDDDSDDDFAPSAEASPVEKPSKKKSKPKAPKAKPETDGGAPKEKKQKQEANLDYGVDITQYDQSPELTEKYSAMSVTELNQWLKANRVVKGPANKANLVARCVDGELFGAIPHCPRCVTGKLKVAYASPDAHGGQGDWTCRGSFDESIGIRTKCYFTARPGEVTRLPWRDLHDPAPEPEKPGAPKGESIADVEFPPGFESFEGKAAAVAIKDIATGLGFQLPAENVNAEIGAQLLATKNGDNWDGAATLRALREMYPPLTAEEAAGGPPAKHPDNSALASCLDHLVRLETKHKEADAFKLRAYKSAAMEIRDLDYAITSGKACAKAGPTKVKGVGKGLAEKIDEFLTTGTMARITELESRTNAPA</sequence>
<name>A0A7S0KWG4_MICPS</name>
<dbReference type="Pfam" id="PF14716">
    <property type="entry name" value="HHH_8"/>
    <property type="match status" value="1"/>
</dbReference>
<feature type="region of interest" description="Disordered" evidence="1">
    <location>
        <begin position="1"/>
        <end position="66"/>
    </location>
</feature>
<evidence type="ECO:0000313" key="3">
    <source>
        <dbReference type="EMBL" id="CAD8594802.1"/>
    </source>
</evidence>
<dbReference type="EMBL" id="HBEV01015670">
    <property type="protein sequence ID" value="CAD8594802.1"/>
    <property type="molecule type" value="Transcribed_RNA"/>
</dbReference>
<feature type="region of interest" description="Disordered" evidence="1">
    <location>
        <begin position="176"/>
        <end position="200"/>
    </location>
</feature>
<gene>
    <name evidence="3" type="ORF">MSP1404_LOCUS12207</name>
</gene>
<feature type="compositionally biased region" description="Basic and acidic residues" evidence="1">
    <location>
        <begin position="1"/>
        <end position="10"/>
    </location>
</feature>
<evidence type="ECO:0000256" key="1">
    <source>
        <dbReference type="SAM" id="MobiDB-lite"/>
    </source>
</evidence>
<proteinExistence type="predicted"/>
<dbReference type="Gene3D" id="3.90.640.80">
    <property type="match status" value="1"/>
</dbReference>
<dbReference type="InterPro" id="IPR010996">
    <property type="entry name" value="HHH_MUS81"/>
</dbReference>
<dbReference type="InterPro" id="IPR027421">
    <property type="entry name" value="DNA_pol_lamdba_lyase_dom_sf"/>
</dbReference>
<accession>A0A7S0KWG4</accession>
<dbReference type="SMART" id="SM01335">
    <property type="entry name" value="PADR1"/>
    <property type="match status" value="1"/>
</dbReference>
<dbReference type="Gene3D" id="1.10.150.110">
    <property type="entry name" value="DNA polymerase beta, N-terminal domain-like"/>
    <property type="match status" value="1"/>
</dbReference>
<feature type="compositionally biased region" description="Basic and acidic residues" evidence="1">
    <location>
        <begin position="41"/>
        <end position="59"/>
    </location>
</feature>
<feature type="domain" description="Crossover junction endonuclease MUS81-like HHH" evidence="2">
    <location>
        <begin position="283"/>
        <end position="359"/>
    </location>
</feature>
<protein>
    <recommendedName>
        <fullName evidence="2">Crossover junction endonuclease MUS81-like HHH domain-containing protein</fullName>
    </recommendedName>
</protein>
<organism evidence="3">
    <name type="scientific">Micromonas pusilla</name>
    <name type="common">Picoplanktonic green alga</name>
    <name type="synonym">Chromulina pusilla</name>
    <dbReference type="NCBI Taxonomy" id="38833"/>
    <lineage>
        <taxon>Eukaryota</taxon>
        <taxon>Viridiplantae</taxon>
        <taxon>Chlorophyta</taxon>
        <taxon>Mamiellophyceae</taxon>
        <taxon>Mamiellales</taxon>
        <taxon>Mamiellaceae</taxon>
        <taxon>Micromonas</taxon>
    </lineage>
</organism>
<feature type="compositionally biased region" description="Basic and acidic residues" evidence="1">
    <location>
        <begin position="176"/>
        <end position="191"/>
    </location>
</feature>
<reference evidence="3" key="1">
    <citation type="submission" date="2021-01" db="EMBL/GenBank/DDBJ databases">
        <authorList>
            <person name="Corre E."/>
            <person name="Pelletier E."/>
            <person name="Niang G."/>
            <person name="Scheremetjew M."/>
            <person name="Finn R."/>
            <person name="Kale V."/>
            <person name="Holt S."/>
            <person name="Cochrane G."/>
            <person name="Meng A."/>
            <person name="Brown T."/>
            <person name="Cohen L."/>
        </authorList>
    </citation>
    <scope>NUCLEOTIDE SEQUENCE</scope>
    <source>
        <strain evidence="3">CCMP494</strain>
    </source>
</reference>
<dbReference type="AlphaFoldDB" id="A0A7S0KWG4"/>
<dbReference type="SUPFAM" id="SSF47802">
    <property type="entry name" value="DNA polymerase beta, N-terminal domain-like"/>
    <property type="match status" value="1"/>
</dbReference>
<feature type="compositionally biased region" description="Basic residues" evidence="1">
    <location>
        <begin position="30"/>
        <end position="40"/>
    </location>
</feature>
<evidence type="ECO:0000259" key="2">
    <source>
        <dbReference type="Pfam" id="PF14716"/>
    </source>
</evidence>